<keyword evidence="2" id="KW-1185">Reference proteome</keyword>
<dbReference type="Gene3D" id="1.20.1440.60">
    <property type="entry name" value="23S rRNA-intervening sequence"/>
    <property type="match status" value="1"/>
</dbReference>
<organism evidence="1 2">
    <name type="scientific">Tangfeifania diversioriginum</name>
    <dbReference type="NCBI Taxonomy" id="1168035"/>
    <lineage>
        <taxon>Bacteria</taxon>
        <taxon>Pseudomonadati</taxon>
        <taxon>Bacteroidota</taxon>
        <taxon>Bacteroidia</taxon>
        <taxon>Marinilabiliales</taxon>
        <taxon>Prolixibacteraceae</taxon>
        <taxon>Tangfeifania</taxon>
    </lineage>
</organism>
<dbReference type="Proteomes" id="UP000184050">
    <property type="component" value="Unassembled WGS sequence"/>
</dbReference>
<proteinExistence type="predicted"/>
<sequence length="123" mass="14215">MKGYKELDIYNLAFKLAVKIYRLSLDLPHPDKFETGSQIRRSSQSVKDNIAEGYGRRRYKADFIKFLVASHSSCLEATSQAEFLAEVKNSEQWQIVAEELNSIGIKIYNFIEYVDKNWKTGRG</sequence>
<gene>
    <name evidence="1" type="ORF">SAMN05444280_11583</name>
</gene>
<reference evidence="1 2" key="1">
    <citation type="submission" date="2016-11" db="EMBL/GenBank/DDBJ databases">
        <authorList>
            <person name="Jaros S."/>
            <person name="Januszkiewicz K."/>
            <person name="Wedrychowicz H."/>
        </authorList>
    </citation>
    <scope>NUCLEOTIDE SEQUENCE [LARGE SCALE GENOMIC DNA]</scope>
    <source>
        <strain evidence="1 2">DSM 27063</strain>
    </source>
</reference>
<accession>A0A1M6I4A0</accession>
<protein>
    <submittedName>
        <fullName evidence="1">Four helix bundle protein</fullName>
    </submittedName>
</protein>
<dbReference type="STRING" id="1168035.SAMN05444280_11583"/>
<dbReference type="Pfam" id="PF05635">
    <property type="entry name" value="23S_rRNA_IVP"/>
    <property type="match status" value="1"/>
</dbReference>
<dbReference type="EMBL" id="FQZE01000015">
    <property type="protein sequence ID" value="SHJ29286.1"/>
    <property type="molecule type" value="Genomic_DNA"/>
</dbReference>
<dbReference type="OrthoDB" id="9811959at2"/>
<dbReference type="AlphaFoldDB" id="A0A1M6I4A0"/>
<dbReference type="PANTHER" id="PTHR38471">
    <property type="entry name" value="FOUR HELIX BUNDLE PROTEIN"/>
    <property type="match status" value="1"/>
</dbReference>
<dbReference type="PANTHER" id="PTHR38471:SF2">
    <property type="entry name" value="FOUR HELIX BUNDLE PROTEIN"/>
    <property type="match status" value="1"/>
</dbReference>
<dbReference type="RefSeq" id="WP_073169321.1">
    <property type="nucleotide sequence ID" value="NZ_FQZE01000015.1"/>
</dbReference>
<dbReference type="NCBIfam" id="TIGR02436">
    <property type="entry name" value="four helix bundle protein"/>
    <property type="match status" value="1"/>
</dbReference>
<evidence type="ECO:0000313" key="2">
    <source>
        <dbReference type="Proteomes" id="UP000184050"/>
    </source>
</evidence>
<name>A0A1M6I4A0_9BACT</name>
<dbReference type="SUPFAM" id="SSF158446">
    <property type="entry name" value="IVS-encoded protein-like"/>
    <property type="match status" value="1"/>
</dbReference>
<evidence type="ECO:0000313" key="1">
    <source>
        <dbReference type="EMBL" id="SHJ29286.1"/>
    </source>
</evidence>
<dbReference type="InterPro" id="IPR012657">
    <property type="entry name" value="23S_rRNA-intervening_sequence"/>
</dbReference>
<dbReference type="InterPro" id="IPR036583">
    <property type="entry name" value="23S_rRNA_IVS_sf"/>
</dbReference>